<reference evidence="1 2" key="1">
    <citation type="journal article" date="2012" name="Eukaryot. Cell">
        <title>Draft genome sequence of CBS 2479, the standard type strain of Trichosporon asahii.</title>
        <authorList>
            <person name="Yang R.Y."/>
            <person name="Li H.T."/>
            <person name="Zhu H."/>
            <person name="Zhou G.P."/>
            <person name="Wang M."/>
            <person name="Wang L."/>
        </authorList>
    </citation>
    <scope>NUCLEOTIDE SEQUENCE [LARGE SCALE GENOMIC DNA]</scope>
    <source>
        <strain evidence="2">ATCC 90039 / CBS 2479 / JCM 2466 / KCTC 7840 / NCYC 2677 / UAMH 7654</strain>
    </source>
</reference>
<gene>
    <name evidence="1" type="ORF">A1Q1_03244</name>
</gene>
<dbReference type="HOGENOM" id="CLU_1176143_0_0_1"/>
<dbReference type="EMBL" id="ALBS01000226">
    <property type="protein sequence ID" value="EJT47867.1"/>
    <property type="molecule type" value="Genomic_DNA"/>
</dbReference>
<dbReference type="VEuPathDB" id="FungiDB:A1Q1_03244"/>
<sequence>MSMRLFDTRWPPANATLICSSASWVTTRDCCRDRLSYSAQNATTGMKGACLWGGNATQWDACVQRTGIIPDPNNPNPEVPVNGTDGQITPGLAECTPYGTFFAERQAGASHNQENITIVYTSEKDKHDPSSAPQDNSVLFSTIDAERDASRTCCNEADEYWRRFAEFTTTSSGACIFHKDEAEKKNIYEEYWKPCIQGLDAYPAQIENVTGTWSAGFANRASAGLVVAAAALALLA</sequence>
<protein>
    <submittedName>
        <fullName evidence="1">Uncharacterized protein</fullName>
    </submittedName>
</protein>
<name>J6EYE7_TRIAS</name>
<accession>J6EYE7</accession>
<dbReference type="KEGG" id="tasa:A1Q1_03244"/>
<evidence type="ECO:0000313" key="1">
    <source>
        <dbReference type="EMBL" id="EJT47867.1"/>
    </source>
</evidence>
<proteinExistence type="predicted"/>
<organism evidence="1 2">
    <name type="scientific">Trichosporon asahii var. asahii (strain ATCC 90039 / CBS 2479 / JCM 2466 / KCTC 7840 / NBRC 103889/ NCYC 2677 / UAMH 7654)</name>
    <name type="common">Yeast</name>
    <dbReference type="NCBI Taxonomy" id="1186058"/>
    <lineage>
        <taxon>Eukaryota</taxon>
        <taxon>Fungi</taxon>
        <taxon>Dikarya</taxon>
        <taxon>Basidiomycota</taxon>
        <taxon>Agaricomycotina</taxon>
        <taxon>Tremellomycetes</taxon>
        <taxon>Trichosporonales</taxon>
        <taxon>Trichosporonaceae</taxon>
        <taxon>Trichosporon</taxon>
    </lineage>
</organism>
<dbReference type="Proteomes" id="UP000002748">
    <property type="component" value="Unassembled WGS sequence"/>
</dbReference>
<dbReference type="GeneID" id="25986757"/>
<dbReference type="RefSeq" id="XP_014178999.1">
    <property type="nucleotide sequence ID" value="XM_014323524.1"/>
</dbReference>
<evidence type="ECO:0000313" key="2">
    <source>
        <dbReference type="Proteomes" id="UP000002748"/>
    </source>
</evidence>
<dbReference type="AlphaFoldDB" id="J6EYE7"/>
<comment type="caution">
    <text evidence="1">The sequence shown here is derived from an EMBL/GenBank/DDBJ whole genome shotgun (WGS) entry which is preliminary data.</text>
</comment>